<proteinExistence type="predicted"/>
<dbReference type="InterPro" id="IPR000835">
    <property type="entry name" value="HTH_MarR-typ"/>
</dbReference>
<evidence type="ECO:0000313" key="2">
    <source>
        <dbReference type="EMBL" id="RBM03023.1"/>
    </source>
</evidence>
<dbReference type="AlphaFoldDB" id="A0A365YLV1"/>
<organism evidence="2 3">
    <name type="scientific">Glutamicibacter soli</name>
    <dbReference type="NCBI Taxonomy" id="453836"/>
    <lineage>
        <taxon>Bacteria</taxon>
        <taxon>Bacillati</taxon>
        <taxon>Actinomycetota</taxon>
        <taxon>Actinomycetes</taxon>
        <taxon>Micrococcales</taxon>
        <taxon>Micrococcaceae</taxon>
        <taxon>Glutamicibacter</taxon>
    </lineage>
</organism>
<dbReference type="RefSeq" id="WP_113606877.1">
    <property type="nucleotide sequence ID" value="NZ_CM125969.1"/>
</dbReference>
<dbReference type="EMBL" id="POAF01000002">
    <property type="protein sequence ID" value="RBM03023.1"/>
    <property type="molecule type" value="Genomic_DNA"/>
</dbReference>
<dbReference type="GO" id="GO:0006950">
    <property type="term" value="P:response to stress"/>
    <property type="evidence" value="ECO:0007669"/>
    <property type="project" value="TreeGrafter"/>
</dbReference>
<dbReference type="InterPro" id="IPR036390">
    <property type="entry name" value="WH_DNA-bd_sf"/>
</dbReference>
<comment type="caution">
    <text evidence="2">The sequence shown here is derived from an EMBL/GenBank/DDBJ whole genome shotgun (WGS) entry which is preliminary data.</text>
</comment>
<gene>
    <name evidence="2" type="ORF">C1H84_06315</name>
</gene>
<feature type="domain" description="HTH marR-type" evidence="1">
    <location>
        <begin position="13"/>
        <end position="145"/>
    </location>
</feature>
<dbReference type="PANTHER" id="PTHR33164:SF57">
    <property type="entry name" value="MARR-FAMILY TRANSCRIPTIONAL REGULATOR"/>
    <property type="match status" value="1"/>
</dbReference>
<protein>
    <recommendedName>
        <fullName evidence="1">HTH marR-type domain-containing protein</fullName>
    </recommendedName>
</protein>
<reference evidence="2 3" key="1">
    <citation type="submission" date="2018-01" db="EMBL/GenBank/DDBJ databases">
        <title>Glutamicibacter soli strain NHPC-3 Whole genome sequence and assembly.</title>
        <authorList>
            <person name="Choudhury P."/>
            <person name="Gupta D."/>
            <person name="Sengupta K."/>
            <person name="Jawed A."/>
            <person name="Sultana N."/>
            <person name="Saha P."/>
        </authorList>
    </citation>
    <scope>NUCLEOTIDE SEQUENCE [LARGE SCALE GENOMIC DNA]</scope>
    <source>
        <strain evidence="2 3">NHPC-3</strain>
    </source>
</reference>
<dbReference type="GO" id="GO:0003700">
    <property type="term" value="F:DNA-binding transcription factor activity"/>
    <property type="evidence" value="ECO:0007669"/>
    <property type="project" value="InterPro"/>
</dbReference>
<evidence type="ECO:0000259" key="1">
    <source>
        <dbReference type="PROSITE" id="PS50995"/>
    </source>
</evidence>
<dbReference type="SUPFAM" id="SSF46785">
    <property type="entry name" value="Winged helix' DNA-binding domain"/>
    <property type="match status" value="1"/>
</dbReference>
<name>A0A365YLV1_9MICC</name>
<evidence type="ECO:0000313" key="3">
    <source>
        <dbReference type="Proteomes" id="UP000252167"/>
    </source>
</evidence>
<keyword evidence="3" id="KW-1185">Reference proteome</keyword>
<accession>A0A365YLV1</accession>
<dbReference type="SMART" id="SM00347">
    <property type="entry name" value="HTH_MARR"/>
    <property type="match status" value="1"/>
</dbReference>
<dbReference type="CDD" id="cd00090">
    <property type="entry name" value="HTH_ARSR"/>
    <property type="match status" value="1"/>
</dbReference>
<dbReference type="InterPro" id="IPR011991">
    <property type="entry name" value="ArsR-like_HTH"/>
</dbReference>
<dbReference type="Gene3D" id="1.10.10.10">
    <property type="entry name" value="Winged helix-like DNA-binding domain superfamily/Winged helix DNA-binding domain"/>
    <property type="match status" value="1"/>
</dbReference>
<dbReference type="InterPro" id="IPR036388">
    <property type="entry name" value="WH-like_DNA-bd_sf"/>
</dbReference>
<sequence>MQWPVNKAPTELLGRLLDELARTSRLLRSFSHLDQTDPEVSNASHHVLKTLDMRQPTHAADLASHLGIGTAAMSRHLAELEQAGLLDKRPSDLDARRQVLWVTEAGSDRLEARAQLRIERLRPLLPDWDNDRLTLIADALGELNNSMIQGIHEHRELQAEEPRSGSDG</sequence>
<dbReference type="Pfam" id="PF01047">
    <property type="entry name" value="MarR"/>
    <property type="match status" value="1"/>
</dbReference>
<dbReference type="PANTHER" id="PTHR33164">
    <property type="entry name" value="TRANSCRIPTIONAL REGULATOR, MARR FAMILY"/>
    <property type="match status" value="1"/>
</dbReference>
<dbReference type="InterPro" id="IPR039422">
    <property type="entry name" value="MarR/SlyA-like"/>
</dbReference>
<dbReference type="Proteomes" id="UP000252167">
    <property type="component" value="Unassembled WGS sequence"/>
</dbReference>
<dbReference type="PROSITE" id="PS50995">
    <property type="entry name" value="HTH_MARR_2"/>
    <property type="match status" value="1"/>
</dbReference>